<dbReference type="STRING" id="573413.Spirs_0238"/>
<dbReference type="PROSITE" id="PS00198">
    <property type="entry name" value="4FE4S_FER_1"/>
    <property type="match status" value="1"/>
</dbReference>
<name>E1RAA4_SEDSS</name>
<evidence type="ECO:0000259" key="5">
    <source>
        <dbReference type="PROSITE" id="PS51379"/>
    </source>
</evidence>
<sequence length="98" mass="10978">MNIENICAGPDIASIEPISFNTERCIACNRCADVCQVDVLVPSLEKGKPPLVLFPGECWYCGCCVMECPTHAIQLRHPLMNQAHFRLKKELEDTLESE</sequence>
<dbReference type="SUPFAM" id="SSF54862">
    <property type="entry name" value="4Fe-4S ferredoxins"/>
    <property type="match status" value="1"/>
</dbReference>
<evidence type="ECO:0000256" key="2">
    <source>
        <dbReference type="ARBA" id="ARBA00022723"/>
    </source>
</evidence>
<gene>
    <name evidence="6" type="ordered locus">Spirs_0238</name>
</gene>
<keyword evidence="1" id="KW-0004">4Fe-4S</keyword>
<evidence type="ECO:0000313" key="7">
    <source>
        <dbReference type="Proteomes" id="UP000002318"/>
    </source>
</evidence>
<dbReference type="InterPro" id="IPR050572">
    <property type="entry name" value="Fe-S_Ferredoxin"/>
</dbReference>
<dbReference type="InterPro" id="IPR017900">
    <property type="entry name" value="4Fe4S_Fe_S_CS"/>
</dbReference>
<evidence type="ECO:0000313" key="6">
    <source>
        <dbReference type="EMBL" id="ADK79395.1"/>
    </source>
</evidence>
<dbReference type="InterPro" id="IPR017896">
    <property type="entry name" value="4Fe4S_Fe-S-bd"/>
</dbReference>
<reference evidence="6 7" key="1">
    <citation type="journal article" date="2010" name="Stand. Genomic Sci.">
        <title>Complete genome sequence of Spirochaeta smaragdinae type strain (SEBR 4228).</title>
        <authorList>
            <person name="Mavromatis K."/>
            <person name="Yasawong M."/>
            <person name="Chertkov O."/>
            <person name="Lapidus A."/>
            <person name="Lucas S."/>
            <person name="Nolan M."/>
            <person name="Del Rio T.G."/>
            <person name="Tice H."/>
            <person name="Cheng J.F."/>
            <person name="Pitluck S."/>
            <person name="Liolios K."/>
            <person name="Ivanova N."/>
            <person name="Tapia R."/>
            <person name="Han C."/>
            <person name="Bruce D."/>
            <person name="Goodwin L."/>
            <person name="Pati A."/>
            <person name="Chen A."/>
            <person name="Palaniappan K."/>
            <person name="Land M."/>
            <person name="Hauser L."/>
            <person name="Chang Y.J."/>
            <person name="Jeffries C.D."/>
            <person name="Detter J.C."/>
            <person name="Rohde M."/>
            <person name="Brambilla E."/>
            <person name="Spring S."/>
            <person name="Goker M."/>
            <person name="Sikorski J."/>
            <person name="Woyke T."/>
            <person name="Bristow J."/>
            <person name="Eisen J.A."/>
            <person name="Markowitz V."/>
            <person name="Hugenholtz P."/>
            <person name="Klenk H.P."/>
            <person name="Kyrpides N.C."/>
        </authorList>
    </citation>
    <scope>NUCLEOTIDE SEQUENCE [LARGE SCALE GENOMIC DNA]</scope>
    <source>
        <strain evidence="7">DSM 11293 / JCM 15392 / SEBR 4228</strain>
    </source>
</reference>
<dbReference type="AlphaFoldDB" id="E1RAA4"/>
<keyword evidence="3" id="KW-0408">Iron</keyword>
<feature type="domain" description="4Fe-4S ferredoxin-type" evidence="5">
    <location>
        <begin position="16"/>
        <end position="45"/>
    </location>
</feature>
<keyword evidence="2" id="KW-0479">Metal-binding</keyword>
<dbReference type="PANTHER" id="PTHR43687">
    <property type="entry name" value="ADENYLYLSULFATE REDUCTASE, BETA SUBUNIT"/>
    <property type="match status" value="1"/>
</dbReference>
<evidence type="ECO:0000256" key="1">
    <source>
        <dbReference type="ARBA" id="ARBA00022485"/>
    </source>
</evidence>
<dbReference type="Pfam" id="PF12838">
    <property type="entry name" value="Fer4_7"/>
    <property type="match status" value="1"/>
</dbReference>
<dbReference type="RefSeq" id="WP_013252859.1">
    <property type="nucleotide sequence ID" value="NC_014364.1"/>
</dbReference>
<organism evidence="6 7">
    <name type="scientific">Sediminispirochaeta smaragdinae (strain DSM 11293 / JCM 15392 / SEBR 4228)</name>
    <name type="common">Spirochaeta smaragdinae</name>
    <dbReference type="NCBI Taxonomy" id="573413"/>
    <lineage>
        <taxon>Bacteria</taxon>
        <taxon>Pseudomonadati</taxon>
        <taxon>Spirochaetota</taxon>
        <taxon>Spirochaetia</taxon>
        <taxon>Spirochaetales</taxon>
        <taxon>Spirochaetaceae</taxon>
        <taxon>Sediminispirochaeta</taxon>
    </lineage>
</organism>
<feature type="domain" description="4Fe-4S ferredoxin-type" evidence="5">
    <location>
        <begin position="49"/>
        <end position="78"/>
    </location>
</feature>
<dbReference type="PANTHER" id="PTHR43687:SF4">
    <property type="entry name" value="BLR5484 PROTEIN"/>
    <property type="match status" value="1"/>
</dbReference>
<dbReference type="PROSITE" id="PS51379">
    <property type="entry name" value="4FE4S_FER_2"/>
    <property type="match status" value="2"/>
</dbReference>
<dbReference type="EMBL" id="CP002116">
    <property type="protein sequence ID" value="ADK79395.1"/>
    <property type="molecule type" value="Genomic_DNA"/>
</dbReference>
<protein>
    <submittedName>
        <fullName evidence="6">4Fe-4S ferredoxin iron-sulfur binding domain protein</fullName>
    </submittedName>
</protein>
<evidence type="ECO:0000256" key="4">
    <source>
        <dbReference type="ARBA" id="ARBA00023014"/>
    </source>
</evidence>
<dbReference type="GO" id="GO:0051539">
    <property type="term" value="F:4 iron, 4 sulfur cluster binding"/>
    <property type="evidence" value="ECO:0007669"/>
    <property type="project" value="UniProtKB-KW"/>
</dbReference>
<dbReference type="OrthoDB" id="9786132at2"/>
<keyword evidence="7" id="KW-1185">Reference proteome</keyword>
<proteinExistence type="predicted"/>
<accession>E1RAA4</accession>
<dbReference type="GO" id="GO:0046872">
    <property type="term" value="F:metal ion binding"/>
    <property type="evidence" value="ECO:0007669"/>
    <property type="project" value="UniProtKB-KW"/>
</dbReference>
<keyword evidence="4" id="KW-0411">Iron-sulfur</keyword>
<evidence type="ECO:0000256" key="3">
    <source>
        <dbReference type="ARBA" id="ARBA00023004"/>
    </source>
</evidence>
<dbReference type="Gene3D" id="3.30.70.20">
    <property type="match status" value="1"/>
</dbReference>
<dbReference type="HOGENOM" id="CLU_139698_3_0_12"/>
<dbReference type="Proteomes" id="UP000002318">
    <property type="component" value="Chromosome"/>
</dbReference>
<dbReference type="KEGG" id="ssm:Spirs_0238"/>
<dbReference type="eggNOG" id="COG1143">
    <property type="taxonomic scope" value="Bacteria"/>
</dbReference>